<organism evidence="1 2">
    <name type="scientific">Dongia rigui</name>
    <dbReference type="NCBI Taxonomy" id="940149"/>
    <lineage>
        <taxon>Bacteria</taxon>
        <taxon>Pseudomonadati</taxon>
        <taxon>Pseudomonadota</taxon>
        <taxon>Alphaproteobacteria</taxon>
        <taxon>Rhodospirillales</taxon>
        <taxon>Dongiaceae</taxon>
        <taxon>Dongia</taxon>
    </lineage>
</organism>
<reference evidence="1 2" key="1">
    <citation type="journal article" date="2013" name="Antonie Van Leeuwenhoek">
        <title>Dongia rigui sp. nov., isolated from freshwater of a large wetland in Korea.</title>
        <authorList>
            <person name="Baik K.S."/>
            <person name="Hwang Y.M."/>
            <person name="Choi J.S."/>
            <person name="Kwon J."/>
            <person name="Seong C.N."/>
        </authorList>
    </citation>
    <scope>NUCLEOTIDE SEQUENCE [LARGE SCALE GENOMIC DNA]</scope>
    <source>
        <strain evidence="1 2">04SU4-P</strain>
    </source>
</reference>
<dbReference type="EMBL" id="JAXCLX010000001">
    <property type="protein sequence ID" value="MDY0871366.1"/>
    <property type="molecule type" value="Genomic_DNA"/>
</dbReference>
<sequence length="478" mass="54525">MSDIPASERPTYGYDTGYWVFNDAETAWTHFKTRERIVFRGLAREGAHDFNYPSRVVIKLNEKFTLRFDYEYHDVTYPLLIDTGEILYPNPHPNFGLMLNWEDAPRETIASFVWRIDHNKSAALWKLAQTGSSLFPAYSLWRQIDRAIVEVAMSGITAPGGIGHHMRRAREVATIGGWHNGKWHSELLRRVGEVQFLKKTSYFYPRRVPFFGLDADRQPSKWRPEGGQLNGADFPLDTSEQFMVNDADGATLSLESSGHSAKGQVGLGGEIKLTYRREDKAHTFSFRLPDLTIATYSEPGKIVPPSIDLSKLTYRDRIKLSTSHQERMRVNKLSKPHWEAGKSKQCYYVNRFFPFGAHWEVMDYGGTENTAYSEALLDCCMNALPLWPRWATETNKLMAKRLEAAKDPRVHPYYPIGDHQRELCLTPESLSIDQDAYYGHVILSGMNVNSFATGVQMVALNLAALGTRAKFGWTQFFG</sequence>
<accession>A0ABU5DXR6</accession>
<name>A0ABU5DXR6_9PROT</name>
<evidence type="ECO:0000313" key="1">
    <source>
        <dbReference type="EMBL" id="MDY0871366.1"/>
    </source>
</evidence>
<keyword evidence="2" id="KW-1185">Reference proteome</keyword>
<proteinExistence type="predicted"/>
<comment type="caution">
    <text evidence="1">The sequence shown here is derived from an EMBL/GenBank/DDBJ whole genome shotgun (WGS) entry which is preliminary data.</text>
</comment>
<gene>
    <name evidence="1" type="ORF">SMD31_05515</name>
</gene>
<dbReference type="Proteomes" id="UP001271769">
    <property type="component" value="Unassembled WGS sequence"/>
</dbReference>
<protein>
    <submittedName>
        <fullName evidence="1">Uncharacterized protein</fullName>
    </submittedName>
</protein>
<evidence type="ECO:0000313" key="2">
    <source>
        <dbReference type="Proteomes" id="UP001271769"/>
    </source>
</evidence>